<organism evidence="2 3">
    <name type="scientific">Piloderma croceum (strain F 1598)</name>
    <dbReference type="NCBI Taxonomy" id="765440"/>
    <lineage>
        <taxon>Eukaryota</taxon>
        <taxon>Fungi</taxon>
        <taxon>Dikarya</taxon>
        <taxon>Basidiomycota</taxon>
        <taxon>Agaricomycotina</taxon>
        <taxon>Agaricomycetes</taxon>
        <taxon>Agaricomycetidae</taxon>
        <taxon>Atheliales</taxon>
        <taxon>Atheliaceae</taxon>
        <taxon>Piloderma</taxon>
    </lineage>
</organism>
<protein>
    <submittedName>
        <fullName evidence="2">Uncharacterized protein</fullName>
    </submittedName>
</protein>
<evidence type="ECO:0000256" key="1">
    <source>
        <dbReference type="SAM" id="MobiDB-lite"/>
    </source>
</evidence>
<evidence type="ECO:0000313" key="2">
    <source>
        <dbReference type="EMBL" id="KIM86989.1"/>
    </source>
</evidence>
<dbReference type="EMBL" id="KN832980">
    <property type="protein sequence ID" value="KIM86989.1"/>
    <property type="molecule type" value="Genomic_DNA"/>
</dbReference>
<name>A0A0C3G585_PILCF</name>
<proteinExistence type="predicted"/>
<dbReference type="InParanoid" id="A0A0C3G585"/>
<dbReference type="STRING" id="765440.A0A0C3G585"/>
<dbReference type="InterPro" id="IPR046521">
    <property type="entry name" value="DUF6698"/>
</dbReference>
<reference evidence="2 3" key="1">
    <citation type="submission" date="2014-04" db="EMBL/GenBank/DDBJ databases">
        <authorList>
            <consortium name="DOE Joint Genome Institute"/>
            <person name="Kuo A."/>
            <person name="Tarkka M."/>
            <person name="Buscot F."/>
            <person name="Kohler A."/>
            <person name="Nagy L.G."/>
            <person name="Floudas D."/>
            <person name="Copeland A."/>
            <person name="Barry K.W."/>
            <person name="Cichocki N."/>
            <person name="Veneault-Fourrey C."/>
            <person name="LaButti K."/>
            <person name="Lindquist E.A."/>
            <person name="Lipzen A."/>
            <person name="Lundell T."/>
            <person name="Morin E."/>
            <person name="Murat C."/>
            <person name="Sun H."/>
            <person name="Tunlid A."/>
            <person name="Henrissat B."/>
            <person name="Grigoriev I.V."/>
            <person name="Hibbett D.S."/>
            <person name="Martin F."/>
            <person name="Nordberg H.P."/>
            <person name="Cantor M.N."/>
            <person name="Hua S.X."/>
        </authorList>
    </citation>
    <scope>NUCLEOTIDE SEQUENCE [LARGE SCALE GENOMIC DNA]</scope>
    <source>
        <strain evidence="2 3">F 1598</strain>
    </source>
</reference>
<dbReference type="OrthoDB" id="2662502at2759"/>
<accession>A0A0C3G585</accession>
<evidence type="ECO:0000313" key="3">
    <source>
        <dbReference type="Proteomes" id="UP000054166"/>
    </source>
</evidence>
<feature type="region of interest" description="Disordered" evidence="1">
    <location>
        <begin position="1"/>
        <end position="20"/>
    </location>
</feature>
<gene>
    <name evidence="2" type="ORF">PILCRDRAFT_4229</name>
</gene>
<dbReference type="Pfam" id="PF20414">
    <property type="entry name" value="DUF6698"/>
    <property type="match status" value="1"/>
</dbReference>
<dbReference type="Proteomes" id="UP000054166">
    <property type="component" value="Unassembled WGS sequence"/>
</dbReference>
<sequence>MPAENDSAASGIGSHHRDDALHLGPRKKACISDPLIGHGRHFCRTVHALCNIKTLLTNGILRIGEQADEPDEVFTAEQRREHRVFTVLLQMVPNLEARLMEGVDDDVVIAADLIQKGVSSARSDDTKSLKGSILDWIVPLGHSLNPPLARNIKTDRGFHHERTGALLCPAGLDWSDPEIKGRLRSGEMTVPGDQWPIFLYAGYEYDPQNPWKGLFKSTLLVCAYKHIFTSPSSVEKCPKATRSASPRLQSHMLLPSSASVFSRSDTVTDSERFYHSVVEYFEDVDEQEEVKELLVWWNRHIFPTYSSAQRAPTKNSVLAKIKEQRALRISAQRSNPERCTD</sequence>
<keyword evidence="3" id="KW-1185">Reference proteome</keyword>
<reference evidence="3" key="2">
    <citation type="submission" date="2015-01" db="EMBL/GenBank/DDBJ databases">
        <title>Evolutionary Origins and Diversification of the Mycorrhizal Mutualists.</title>
        <authorList>
            <consortium name="DOE Joint Genome Institute"/>
            <consortium name="Mycorrhizal Genomics Consortium"/>
            <person name="Kohler A."/>
            <person name="Kuo A."/>
            <person name="Nagy L.G."/>
            <person name="Floudas D."/>
            <person name="Copeland A."/>
            <person name="Barry K.W."/>
            <person name="Cichocki N."/>
            <person name="Veneault-Fourrey C."/>
            <person name="LaButti K."/>
            <person name="Lindquist E.A."/>
            <person name="Lipzen A."/>
            <person name="Lundell T."/>
            <person name="Morin E."/>
            <person name="Murat C."/>
            <person name="Riley R."/>
            <person name="Ohm R."/>
            <person name="Sun H."/>
            <person name="Tunlid A."/>
            <person name="Henrissat B."/>
            <person name="Grigoriev I.V."/>
            <person name="Hibbett D.S."/>
            <person name="Martin F."/>
        </authorList>
    </citation>
    <scope>NUCLEOTIDE SEQUENCE [LARGE SCALE GENOMIC DNA]</scope>
    <source>
        <strain evidence="3">F 1598</strain>
    </source>
</reference>
<dbReference type="HOGENOM" id="CLU_035918_3_1_1"/>
<dbReference type="AlphaFoldDB" id="A0A0C3G585"/>